<proteinExistence type="predicted"/>
<dbReference type="EMBL" id="JAUUTY010000317">
    <property type="protein sequence ID" value="KAK1602051.1"/>
    <property type="molecule type" value="Genomic_DNA"/>
</dbReference>
<accession>A0AAD8QH56</accession>
<evidence type="ECO:0000313" key="2">
    <source>
        <dbReference type="Proteomes" id="UP001231189"/>
    </source>
</evidence>
<sequence>MESGISSSASDLAYGESGGSCRPNPIWCHQCDGANGEACFGQASDLANGEVKLLKFTSSGHTTASSVLPVHILDFRPFEPICRSRPFFSFVWRLPATPSQVMDGREGEKKRLLQETGFSSGTCAVPDEKKHRVKEVSQFDGRFEDESQFDAPVDGTDDEPFIDEGPAPEIIQPTEGGRGPSTQLCVEVDARPEIITGVRVVSRPPSPDAPVDVSADPHCIFCQLVQERQDLGGGGNGALVPGSVLRLWGTRIAPTAGSMADLQHKKRNATAEWGDRQGLKLPPLLKWMQNGANEAAGDDGAGTIFENLYKHEAMGQLGGDLLMNLDETSVPLLKWIKNDPDEAAVKTMVCHHLRKPPQAQGHGQLGGTLFN</sequence>
<name>A0AAD8QH56_LOLMU</name>
<gene>
    <name evidence="1" type="ORF">QYE76_027209</name>
</gene>
<protein>
    <submittedName>
        <fullName evidence="1">Uncharacterized protein</fullName>
    </submittedName>
</protein>
<dbReference type="Proteomes" id="UP001231189">
    <property type="component" value="Unassembled WGS sequence"/>
</dbReference>
<dbReference type="AlphaFoldDB" id="A0AAD8QH56"/>
<organism evidence="1 2">
    <name type="scientific">Lolium multiflorum</name>
    <name type="common">Italian ryegrass</name>
    <name type="synonym">Lolium perenne subsp. multiflorum</name>
    <dbReference type="NCBI Taxonomy" id="4521"/>
    <lineage>
        <taxon>Eukaryota</taxon>
        <taxon>Viridiplantae</taxon>
        <taxon>Streptophyta</taxon>
        <taxon>Embryophyta</taxon>
        <taxon>Tracheophyta</taxon>
        <taxon>Spermatophyta</taxon>
        <taxon>Magnoliopsida</taxon>
        <taxon>Liliopsida</taxon>
        <taxon>Poales</taxon>
        <taxon>Poaceae</taxon>
        <taxon>BOP clade</taxon>
        <taxon>Pooideae</taxon>
        <taxon>Poodae</taxon>
        <taxon>Poeae</taxon>
        <taxon>Poeae Chloroplast Group 2 (Poeae type)</taxon>
        <taxon>Loliodinae</taxon>
        <taxon>Loliinae</taxon>
        <taxon>Lolium</taxon>
    </lineage>
</organism>
<comment type="caution">
    <text evidence="1">The sequence shown here is derived from an EMBL/GenBank/DDBJ whole genome shotgun (WGS) entry which is preliminary data.</text>
</comment>
<reference evidence="1" key="1">
    <citation type="submission" date="2023-07" db="EMBL/GenBank/DDBJ databases">
        <title>A chromosome-level genome assembly of Lolium multiflorum.</title>
        <authorList>
            <person name="Chen Y."/>
            <person name="Copetti D."/>
            <person name="Kolliker R."/>
            <person name="Studer B."/>
        </authorList>
    </citation>
    <scope>NUCLEOTIDE SEQUENCE</scope>
    <source>
        <strain evidence="1">02402/16</strain>
        <tissue evidence="1">Leaf</tissue>
    </source>
</reference>
<evidence type="ECO:0000313" key="1">
    <source>
        <dbReference type="EMBL" id="KAK1602051.1"/>
    </source>
</evidence>
<keyword evidence="2" id="KW-1185">Reference proteome</keyword>